<evidence type="ECO:0000313" key="2">
    <source>
        <dbReference type="EMBL" id="MFN0292662.1"/>
    </source>
</evidence>
<dbReference type="EMBL" id="SRMP02000029">
    <property type="protein sequence ID" value="MFN0292662.1"/>
    <property type="molecule type" value="Genomic_DNA"/>
</dbReference>
<sequence>MIEIKLYKRPLKALKIFALTTPFVATGIWMINKEPVGTTNYIMGWFSTCFFGLGIPVGLFQLLDRRPQVIINENGIWDRTTKQDVIKWEQIESAYPLDIYKQKFVCLVLDETFEMKKNLYKWAAKLNEGIGAQKVNLMVSQLKIDEHKMTKFINEIVKTEKQNRQTIIKKYFDH</sequence>
<reference evidence="2 3" key="1">
    <citation type="submission" date="2024-12" db="EMBL/GenBank/DDBJ databases">
        <authorList>
            <person name="Hu S."/>
        </authorList>
    </citation>
    <scope>NUCLEOTIDE SEQUENCE [LARGE SCALE GENOMIC DNA]</scope>
    <source>
        <strain evidence="2 3">P-25</strain>
    </source>
</reference>
<organism evidence="2 3">
    <name type="scientific">Pedobacter helvus</name>
    <dbReference type="NCBI Taxonomy" id="2563444"/>
    <lineage>
        <taxon>Bacteria</taxon>
        <taxon>Pseudomonadati</taxon>
        <taxon>Bacteroidota</taxon>
        <taxon>Sphingobacteriia</taxon>
        <taxon>Sphingobacteriales</taxon>
        <taxon>Sphingobacteriaceae</taxon>
        <taxon>Pedobacter</taxon>
    </lineage>
</organism>
<dbReference type="RefSeq" id="WP_138731236.1">
    <property type="nucleotide sequence ID" value="NZ_SRMP02000029.1"/>
</dbReference>
<keyword evidence="3" id="KW-1185">Reference proteome</keyword>
<gene>
    <name evidence="2" type="ORF">E5L68_014775</name>
</gene>
<name>A0ABW9JNZ7_9SPHI</name>
<feature type="transmembrane region" description="Helical" evidence="1">
    <location>
        <begin position="43"/>
        <end position="63"/>
    </location>
</feature>
<comment type="caution">
    <text evidence="2">The sequence shown here is derived from an EMBL/GenBank/DDBJ whole genome shotgun (WGS) entry which is preliminary data.</text>
</comment>
<dbReference type="NCBIfam" id="NF041635">
    <property type="entry name" value="STM3941_fam"/>
    <property type="match status" value="1"/>
</dbReference>
<dbReference type="Proteomes" id="UP001517367">
    <property type="component" value="Unassembled WGS sequence"/>
</dbReference>
<accession>A0ABW9JNZ7</accession>
<keyword evidence="1" id="KW-1133">Transmembrane helix</keyword>
<dbReference type="InterPro" id="IPR048136">
    <property type="entry name" value="STM3941-like"/>
</dbReference>
<evidence type="ECO:0000313" key="3">
    <source>
        <dbReference type="Proteomes" id="UP001517367"/>
    </source>
</evidence>
<feature type="transmembrane region" description="Helical" evidence="1">
    <location>
        <begin position="12"/>
        <end position="31"/>
    </location>
</feature>
<proteinExistence type="predicted"/>
<keyword evidence="1" id="KW-0472">Membrane</keyword>
<evidence type="ECO:0000256" key="1">
    <source>
        <dbReference type="SAM" id="Phobius"/>
    </source>
</evidence>
<keyword evidence="1" id="KW-0812">Transmembrane</keyword>
<protein>
    <submittedName>
        <fullName evidence="2">STM3941 family protein</fullName>
    </submittedName>
</protein>